<proteinExistence type="predicted"/>
<evidence type="ECO:0000313" key="3">
    <source>
        <dbReference type="Proteomes" id="UP000299102"/>
    </source>
</evidence>
<keyword evidence="3" id="KW-1185">Reference proteome</keyword>
<dbReference type="Proteomes" id="UP000299102">
    <property type="component" value="Unassembled WGS sequence"/>
</dbReference>
<evidence type="ECO:0000256" key="1">
    <source>
        <dbReference type="SAM" id="MobiDB-lite"/>
    </source>
</evidence>
<dbReference type="EMBL" id="BGZK01001094">
    <property type="protein sequence ID" value="GBP71022.1"/>
    <property type="molecule type" value="Genomic_DNA"/>
</dbReference>
<protein>
    <submittedName>
        <fullName evidence="2">Uncharacterized protein</fullName>
    </submittedName>
</protein>
<feature type="region of interest" description="Disordered" evidence="1">
    <location>
        <begin position="1"/>
        <end position="35"/>
    </location>
</feature>
<gene>
    <name evidence="2" type="ORF">EVAR_57790_1</name>
</gene>
<organism evidence="2 3">
    <name type="scientific">Eumeta variegata</name>
    <name type="common">Bagworm moth</name>
    <name type="synonym">Eumeta japonica</name>
    <dbReference type="NCBI Taxonomy" id="151549"/>
    <lineage>
        <taxon>Eukaryota</taxon>
        <taxon>Metazoa</taxon>
        <taxon>Ecdysozoa</taxon>
        <taxon>Arthropoda</taxon>
        <taxon>Hexapoda</taxon>
        <taxon>Insecta</taxon>
        <taxon>Pterygota</taxon>
        <taxon>Neoptera</taxon>
        <taxon>Endopterygota</taxon>
        <taxon>Lepidoptera</taxon>
        <taxon>Glossata</taxon>
        <taxon>Ditrysia</taxon>
        <taxon>Tineoidea</taxon>
        <taxon>Psychidae</taxon>
        <taxon>Oiketicinae</taxon>
        <taxon>Eumeta</taxon>
    </lineage>
</organism>
<accession>A0A4C1Y858</accession>
<comment type="caution">
    <text evidence="2">The sequence shown here is derived from an EMBL/GenBank/DDBJ whole genome shotgun (WGS) entry which is preliminary data.</text>
</comment>
<evidence type="ECO:0000313" key="2">
    <source>
        <dbReference type="EMBL" id="GBP71022.1"/>
    </source>
</evidence>
<reference evidence="2 3" key="1">
    <citation type="journal article" date="2019" name="Commun. Biol.">
        <title>The bagworm genome reveals a unique fibroin gene that provides high tensile strength.</title>
        <authorList>
            <person name="Kono N."/>
            <person name="Nakamura H."/>
            <person name="Ohtoshi R."/>
            <person name="Tomita M."/>
            <person name="Numata K."/>
            <person name="Arakawa K."/>
        </authorList>
    </citation>
    <scope>NUCLEOTIDE SEQUENCE [LARGE SCALE GENOMIC DNA]</scope>
</reference>
<name>A0A4C1Y858_EUMVA</name>
<sequence length="146" mass="16834">MNETGVTTPSGHRQAMRGSRTTPRQGVRHGGNNKPICVRADSVVRGRRTTNARVRPPRRKQPTARIIFSACPKGWRYEHYLIYPRLLLTKCTRYNKRDDINFTSLLITLIPETSTRRHAQARALVTMADTTYRVLLIKKEYNEITV</sequence>
<feature type="compositionally biased region" description="Polar residues" evidence="1">
    <location>
        <begin position="1"/>
        <end position="11"/>
    </location>
</feature>
<dbReference type="AlphaFoldDB" id="A0A4C1Y858"/>